<dbReference type="EMBL" id="CP038908">
    <property type="protein sequence ID" value="QGO05318.1"/>
    <property type="molecule type" value="Genomic_DNA"/>
</dbReference>
<reference evidence="1 2" key="1">
    <citation type="submission" date="2019-04" db="EMBL/GenBank/DDBJ databases">
        <title>Complete genome sequencing of Piscirickettsia salmonis strain Psal-009.</title>
        <authorList>
            <person name="Schober I."/>
            <person name="Bunk B."/>
            <person name="Sproer C."/>
            <person name="Carril G.P."/>
            <person name="Riedel T."/>
            <person name="Flores-Herrera P.A."/>
            <person name="Nourdin-Galindo G."/>
            <person name="Marshall S.H."/>
            <person name="Overmann J."/>
        </authorList>
    </citation>
    <scope>NUCLEOTIDE SEQUENCE [LARGE SCALE GENOMIC DNA]</scope>
    <source>
        <strain evidence="1 2">Psal-009</strain>
    </source>
</reference>
<gene>
    <name evidence="1" type="ORF">Psal009_01206</name>
</gene>
<dbReference type="Proteomes" id="UP000422232">
    <property type="component" value="Chromosome"/>
</dbReference>
<keyword evidence="2" id="KW-1185">Reference proteome</keyword>
<evidence type="ECO:0000313" key="1">
    <source>
        <dbReference type="EMBL" id="QGO05318.1"/>
    </source>
</evidence>
<name>A0A9Q6LTJ2_PISSA</name>
<accession>A0A9Q6LTJ2</accession>
<evidence type="ECO:0000313" key="2">
    <source>
        <dbReference type="Proteomes" id="UP000422232"/>
    </source>
</evidence>
<organism evidence="1 2">
    <name type="scientific">Piscirickettsia salmonis</name>
    <dbReference type="NCBI Taxonomy" id="1238"/>
    <lineage>
        <taxon>Bacteria</taxon>
        <taxon>Pseudomonadati</taxon>
        <taxon>Pseudomonadota</taxon>
        <taxon>Gammaproteobacteria</taxon>
        <taxon>Thiotrichales</taxon>
        <taxon>Piscirickettsiaceae</taxon>
        <taxon>Piscirickettsia</taxon>
    </lineage>
</organism>
<sequence>MSYSSDYVEFSKAFLKLPTQEASFKDKKNLLVAVQMLQMQIYASQSFSPTSSFSIRLAFLERKVAEQIEAEFDKAIVGISDKLRYSEVRENLIEEINALQVIASPLEVGSCLFNSLNIQLKQLEARVGQPSMFSKEVVKEHEHVVEMEGTREALMMQSVLSQPAVQAESAPGYSS</sequence>
<protein>
    <submittedName>
        <fullName evidence="1">Uncharacterized protein</fullName>
    </submittedName>
</protein>
<dbReference type="RefSeq" id="WP_016212108.1">
    <property type="nucleotide sequence ID" value="NZ_CP039186.1"/>
</dbReference>
<dbReference type="AlphaFoldDB" id="A0A9Q6LTJ2"/>
<proteinExistence type="predicted"/>